<feature type="region of interest" description="Disordered" evidence="1">
    <location>
        <begin position="53"/>
        <end position="80"/>
    </location>
</feature>
<comment type="caution">
    <text evidence="2">The sequence shown here is derived from an EMBL/GenBank/DDBJ whole genome shotgun (WGS) entry which is preliminary data.</text>
</comment>
<sequence>MAVGRAGDVNRVNARIFRQRVQVGVDRRRAVRLRELQRFRPVAGIDRRIGQAAAPCGGLQKPAGHEIRSDRRKADHRSLL</sequence>
<reference evidence="2" key="1">
    <citation type="submission" date="2019-08" db="EMBL/GenBank/DDBJ databases">
        <authorList>
            <person name="Kucharzyk K."/>
            <person name="Murdoch R.W."/>
            <person name="Higgins S."/>
            <person name="Loffler F."/>
        </authorList>
    </citation>
    <scope>NUCLEOTIDE SEQUENCE</scope>
</reference>
<proteinExistence type="predicted"/>
<dbReference type="EMBL" id="VSSQ01126463">
    <property type="protein sequence ID" value="MPN56285.1"/>
    <property type="molecule type" value="Genomic_DNA"/>
</dbReference>
<accession>A0A645IXW8</accession>
<evidence type="ECO:0000256" key="1">
    <source>
        <dbReference type="SAM" id="MobiDB-lite"/>
    </source>
</evidence>
<evidence type="ECO:0000313" key="2">
    <source>
        <dbReference type="EMBL" id="MPN56285.1"/>
    </source>
</evidence>
<feature type="compositionally biased region" description="Basic and acidic residues" evidence="1">
    <location>
        <begin position="63"/>
        <end position="80"/>
    </location>
</feature>
<gene>
    <name evidence="2" type="ORF">SDC9_203971</name>
</gene>
<protein>
    <submittedName>
        <fullName evidence="2">Uncharacterized protein</fullName>
    </submittedName>
</protein>
<organism evidence="2">
    <name type="scientific">bioreactor metagenome</name>
    <dbReference type="NCBI Taxonomy" id="1076179"/>
    <lineage>
        <taxon>unclassified sequences</taxon>
        <taxon>metagenomes</taxon>
        <taxon>ecological metagenomes</taxon>
    </lineage>
</organism>
<name>A0A645IXW8_9ZZZZ</name>
<dbReference type="AlphaFoldDB" id="A0A645IXW8"/>